<feature type="transmembrane region" description="Helical" evidence="1">
    <location>
        <begin position="55"/>
        <end position="79"/>
    </location>
</feature>
<accession>A0A183HS43</accession>
<dbReference type="Proteomes" id="UP000267606">
    <property type="component" value="Unassembled WGS sequence"/>
</dbReference>
<evidence type="ECO:0000313" key="2">
    <source>
        <dbReference type="EMBL" id="VDO67460.1"/>
    </source>
</evidence>
<keyword evidence="1" id="KW-0812">Transmembrane</keyword>
<evidence type="ECO:0000256" key="1">
    <source>
        <dbReference type="SAM" id="Phobius"/>
    </source>
</evidence>
<evidence type="ECO:0000313" key="4">
    <source>
        <dbReference type="WBParaSite" id="OFLC_0001030401-mRNA-1"/>
    </source>
</evidence>
<dbReference type="EMBL" id="UZAJ01013583">
    <property type="protein sequence ID" value="VDO67460.1"/>
    <property type="molecule type" value="Genomic_DNA"/>
</dbReference>
<keyword evidence="1" id="KW-1133">Transmembrane helix</keyword>
<organism evidence="4">
    <name type="scientific">Onchocerca flexuosa</name>
    <dbReference type="NCBI Taxonomy" id="387005"/>
    <lineage>
        <taxon>Eukaryota</taxon>
        <taxon>Metazoa</taxon>
        <taxon>Ecdysozoa</taxon>
        <taxon>Nematoda</taxon>
        <taxon>Chromadorea</taxon>
        <taxon>Rhabditida</taxon>
        <taxon>Spirurina</taxon>
        <taxon>Spiruromorpha</taxon>
        <taxon>Filarioidea</taxon>
        <taxon>Onchocercidae</taxon>
        <taxon>Onchocerca</taxon>
    </lineage>
</organism>
<reference evidence="2 3" key="2">
    <citation type="submission" date="2018-11" db="EMBL/GenBank/DDBJ databases">
        <authorList>
            <consortium name="Pathogen Informatics"/>
        </authorList>
    </citation>
    <scope>NUCLEOTIDE SEQUENCE [LARGE SCALE GENOMIC DNA]</scope>
</reference>
<reference evidence="4" key="1">
    <citation type="submission" date="2016-06" db="UniProtKB">
        <authorList>
            <consortium name="WormBaseParasite"/>
        </authorList>
    </citation>
    <scope>IDENTIFICATION</scope>
</reference>
<dbReference type="AlphaFoldDB" id="A0A183HS43"/>
<evidence type="ECO:0000313" key="3">
    <source>
        <dbReference type="Proteomes" id="UP000267606"/>
    </source>
</evidence>
<sequence>MKFVNERDQLIDVNQLSLEEGLTPHPYKTEPCIAVTVVNRKKDYSAERKQKLLKLLCFVLCPIVCVIATGVVLAMLFFVL</sequence>
<name>A0A183HS43_9BILA</name>
<dbReference type="STRING" id="387005.A0A183HS43"/>
<keyword evidence="3" id="KW-1185">Reference proteome</keyword>
<gene>
    <name evidence="2" type="ORF">OFLC_LOCUS10305</name>
</gene>
<protein>
    <submittedName>
        <fullName evidence="4">MSP domain-containing protein</fullName>
    </submittedName>
</protein>
<proteinExistence type="predicted"/>
<keyword evidence="1" id="KW-0472">Membrane</keyword>
<dbReference type="WBParaSite" id="OFLC_0001030401-mRNA-1">
    <property type="protein sequence ID" value="OFLC_0001030401-mRNA-1"/>
    <property type="gene ID" value="OFLC_0001030401"/>
</dbReference>